<organism evidence="2 3">
    <name type="scientific">Ephemerocybe angulata</name>
    <dbReference type="NCBI Taxonomy" id="980116"/>
    <lineage>
        <taxon>Eukaryota</taxon>
        <taxon>Fungi</taxon>
        <taxon>Dikarya</taxon>
        <taxon>Basidiomycota</taxon>
        <taxon>Agaricomycotina</taxon>
        <taxon>Agaricomycetes</taxon>
        <taxon>Agaricomycetidae</taxon>
        <taxon>Agaricales</taxon>
        <taxon>Agaricineae</taxon>
        <taxon>Psathyrellaceae</taxon>
        <taxon>Ephemerocybe</taxon>
    </lineage>
</organism>
<accession>A0A8H6M7J2</accession>
<feature type="region of interest" description="Disordered" evidence="1">
    <location>
        <begin position="179"/>
        <end position="216"/>
    </location>
</feature>
<feature type="compositionally biased region" description="Polar residues" evidence="1">
    <location>
        <begin position="198"/>
        <end position="216"/>
    </location>
</feature>
<dbReference type="Proteomes" id="UP000521943">
    <property type="component" value="Unassembled WGS sequence"/>
</dbReference>
<dbReference type="AlphaFoldDB" id="A0A8H6M7J2"/>
<protein>
    <submittedName>
        <fullName evidence="2">Uncharacterized protein</fullName>
    </submittedName>
</protein>
<feature type="region of interest" description="Disordered" evidence="1">
    <location>
        <begin position="65"/>
        <end position="84"/>
    </location>
</feature>
<evidence type="ECO:0000256" key="1">
    <source>
        <dbReference type="SAM" id="MobiDB-lite"/>
    </source>
</evidence>
<proteinExistence type="predicted"/>
<name>A0A8H6M7J2_9AGAR</name>
<evidence type="ECO:0000313" key="3">
    <source>
        <dbReference type="Proteomes" id="UP000521943"/>
    </source>
</evidence>
<comment type="caution">
    <text evidence="2">The sequence shown here is derived from an EMBL/GenBank/DDBJ whole genome shotgun (WGS) entry which is preliminary data.</text>
</comment>
<keyword evidence="3" id="KW-1185">Reference proteome</keyword>
<feature type="region of interest" description="Disordered" evidence="1">
    <location>
        <begin position="140"/>
        <end position="165"/>
    </location>
</feature>
<evidence type="ECO:0000313" key="2">
    <source>
        <dbReference type="EMBL" id="KAF6757760.1"/>
    </source>
</evidence>
<feature type="compositionally biased region" description="Low complexity" evidence="1">
    <location>
        <begin position="144"/>
        <end position="165"/>
    </location>
</feature>
<reference evidence="2 3" key="1">
    <citation type="submission" date="2020-07" db="EMBL/GenBank/DDBJ databases">
        <title>Comparative genomics of pyrophilous fungi reveals a link between fire events and developmental genes.</title>
        <authorList>
            <consortium name="DOE Joint Genome Institute"/>
            <person name="Steindorff A.S."/>
            <person name="Carver A."/>
            <person name="Calhoun S."/>
            <person name="Stillman K."/>
            <person name="Liu H."/>
            <person name="Lipzen A."/>
            <person name="Pangilinan J."/>
            <person name="Labutti K."/>
            <person name="Bruns T.D."/>
            <person name="Grigoriev I.V."/>
        </authorList>
    </citation>
    <scope>NUCLEOTIDE SEQUENCE [LARGE SCALE GENOMIC DNA]</scope>
    <source>
        <strain evidence="2 3">CBS 144469</strain>
    </source>
</reference>
<dbReference type="EMBL" id="JACGCI010000021">
    <property type="protein sequence ID" value="KAF6757760.1"/>
    <property type="molecule type" value="Genomic_DNA"/>
</dbReference>
<sequence>MSVWAVRLGARPELRRAVPLYRLHHSLAAASPTIHPPRRCAYHASLRTHRAPPCRCVPNNPPSSLLRLSRQSENTPRSSLPLRPQPSTLLAAALITPVGEHTSLLLAAASPTIHPPRRCAYHASRRTHLAPPCRCVPNHPPSSPLRLSRQSENTPRSSLPLRPQPSTLLAAALITPVGEHTSRTLHHPPSSPLRLSRQSENTPHVPSTSTVVARCA</sequence>
<gene>
    <name evidence="2" type="ORF">DFP72DRAFT_223667</name>
</gene>